<feature type="compositionally biased region" description="Pro residues" evidence="1">
    <location>
        <begin position="145"/>
        <end position="158"/>
    </location>
</feature>
<reference evidence="2" key="1">
    <citation type="submission" date="2020-03" db="EMBL/GenBank/DDBJ databases">
        <title>Draft Genome Sequence of Cylindrodendrum hubeiense.</title>
        <authorList>
            <person name="Buettner E."/>
            <person name="Kellner H."/>
        </authorList>
    </citation>
    <scope>NUCLEOTIDE SEQUENCE</scope>
    <source>
        <strain evidence="2">IHI 201604</strain>
    </source>
</reference>
<feature type="compositionally biased region" description="Pro residues" evidence="1">
    <location>
        <begin position="170"/>
        <end position="182"/>
    </location>
</feature>
<evidence type="ECO:0000313" key="2">
    <source>
        <dbReference type="EMBL" id="KAF7543571.1"/>
    </source>
</evidence>
<feature type="region of interest" description="Disordered" evidence="1">
    <location>
        <begin position="271"/>
        <end position="323"/>
    </location>
</feature>
<evidence type="ECO:0000256" key="1">
    <source>
        <dbReference type="SAM" id="MobiDB-lite"/>
    </source>
</evidence>
<proteinExistence type="predicted"/>
<organism evidence="2 3">
    <name type="scientific">Cylindrodendrum hubeiense</name>
    <dbReference type="NCBI Taxonomy" id="595255"/>
    <lineage>
        <taxon>Eukaryota</taxon>
        <taxon>Fungi</taxon>
        <taxon>Dikarya</taxon>
        <taxon>Ascomycota</taxon>
        <taxon>Pezizomycotina</taxon>
        <taxon>Sordariomycetes</taxon>
        <taxon>Hypocreomycetidae</taxon>
        <taxon>Hypocreales</taxon>
        <taxon>Nectriaceae</taxon>
        <taxon>Cylindrodendrum</taxon>
    </lineage>
</organism>
<keyword evidence="3" id="KW-1185">Reference proteome</keyword>
<name>A0A9P5H4I7_9HYPO</name>
<feature type="compositionally biased region" description="Polar residues" evidence="1">
    <location>
        <begin position="301"/>
        <end position="317"/>
    </location>
</feature>
<sequence>MDDVNDLVVTPFRDMVEKGRAAVENAGDDKPMLKAAQALVKEGERALKRIEPLCRKHLDEYSSNFVDALKENDDIGNFRSELTDLLWEFDDYIELDDFEPEKFAELQAMSRKAAPRIYDILMRMKLEVPMDHDARSVMTRMSGPRSPPMSPSPPPVPSLFPYTAANVDVPPMPPMPPNPPQPVEASPRPGNDPPTVEAATDQLRRLMHSKSGPDEGLYGDFPEPPGQQPQLTPIEPPPRPPSANPWDVKTPPPAPERRMLDDFAFERRAPVAPIESPISPPLSPDIGLRGVSPARPRPLNMTGTDRTSQISNESRLSPTGLEPVSYERTYNVFPAPY</sequence>
<feature type="compositionally biased region" description="Pro residues" evidence="1">
    <location>
        <begin position="234"/>
        <end position="243"/>
    </location>
</feature>
<feature type="region of interest" description="Disordered" evidence="1">
    <location>
        <begin position="139"/>
        <end position="196"/>
    </location>
</feature>
<dbReference type="OrthoDB" id="5243589at2759"/>
<dbReference type="AlphaFoldDB" id="A0A9P5H4I7"/>
<dbReference type="EMBL" id="JAANBB010000358">
    <property type="protein sequence ID" value="KAF7543571.1"/>
    <property type="molecule type" value="Genomic_DNA"/>
</dbReference>
<evidence type="ECO:0000313" key="3">
    <source>
        <dbReference type="Proteomes" id="UP000722485"/>
    </source>
</evidence>
<comment type="caution">
    <text evidence="2">The sequence shown here is derived from an EMBL/GenBank/DDBJ whole genome shotgun (WGS) entry which is preliminary data.</text>
</comment>
<feature type="region of interest" description="Disordered" evidence="1">
    <location>
        <begin position="209"/>
        <end position="257"/>
    </location>
</feature>
<protein>
    <submittedName>
        <fullName evidence="2">Uncharacterized protein</fullName>
    </submittedName>
</protein>
<dbReference type="Proteomes" id="UP000722485">
    <property type="component" value="Unassembled WGS sequence"/>
</dbReference>
<gene>
    <name evidence="2" type="ORF">G7Z17_g10645</name>
</gene>
<accession>A0A9P5H4I7</accession>